<dbReference type="InterPro" id="IPR057727">
    <property type="entry name" value="WCX_dom"/>
</dbReference>
<evidence type="ECO:0000313" key="5">
    <source>
        <dbReference type="EMBL" id="SCX44388.1"/>
    </source>
</evidence>
<dbReference type="PANTHER" id="PTHR34580:SF3">
    <property type="entry name" value="PROTEIN PAFB"/>
    <property type="match status" value="1"/>
</dbReference>
<proteinExistence type="predicted"/>
<accession>A0A1G4XUR0</accession>
<dbReference type="Pfam" id="PF25583">
    <property type="entry name" value="WCX"/>
    <property type="match status" value="1"/>
</dbReference>
<dbReference type="STRING" id="1960309.SAMN03159343_1409"/>
<reference evidence="6" key="1">
    <citation type="submission" date="2016-10" db="EMBL/GenBank/DDBJ databases">
        <authorList>
            <person name="Varghese N."/>
            <person name="Submissions S."/>
        </authorList>
    </citation>
    <scope>NUCLEOTIDE SEQUENCE [LARGE SCALE GENOMIC DNA]</scope>
    <source>
        <strain evidence="6">DSM 45722</strain>
    </source>
</reference>
<dbReference type="PROSITE" id="PS00894">
    <property type="entry name" value="HTH_DEOR_1"/>
    <property type="match status" value="1"/>
</dbReference>
<feature type="domain" description="HTH deoR-type" evidence="4">
    <location>
        <begin position="4"/>
        <end position="67"/>
    </location>
</feature>
<dbReference type="InterPro" id="IPR001034">
    <property type="entry name" value="DeoR_HTH"/>
</dbReference>
<dbReference type="EMBL" id="FMUH01000002">
    <property type="protein sequence ID" value="SCX44388.1"/>
    <property type="molecule type" value="Genomic_DNA"/>
</dbReference>
<evidence type="ECO:0000259" key="4">
    <source>
        <dbReference type="PROSITE" id="PS51000"/>
    </source>
</evidence>
<dbReference type="GO" id="GO:0003700">
    <property type="term" value="F:DNA-binding transcription factor activity"/>
    <property type="evidence" value="ECO:0007669"/>
    <property type="project" value="InterPro"/>
</dbReference>
<evidence type="ECO:0000256" key="2">
    <source>
        <dbReference type="ARBA" id="ARBA00023125"/>
    </source>
</evidence>
<dbReference type="GO" id="GO:0003677">
    <property type="term" value="F:DNA binding"/>
    <property type="evidence" value="ECO:0007669"/>
    <property type="project" value="UniProtKB-KW"/>
</dbReference>
<dbReference type="PROSITE" id="PS51000">
    <property type="entry name" value="HTH_DEOR_2"/>
    <property type="match status" value="1"/>
</dbReference>
<dbReference type="Pfam" id="PF08279">
    <property type="entry name" value="HTH_11"/>
    <property type="match status" value="1"/>
</dbReference>
<dbReference type="AlphaFoldDB" id="A0A1G4XUR0"/>
<keyword evidence="6" id="KW-1185">Reference proteome</keyword>
<dbReference type="Proteomes" id="UP000198981">
    <property type="component" value="Unassembled WGS sequence"/>
</dbReference>
<dbReference type="OrthoDB" id="8555652at2"/>
<dbReference type="InterPro" id="IPR036390">
    <property type="entry name" value="WH_DNA-bd_sf"/>
</dbReference>
<dbReference type="RefSeq" id="WP_092801555.1">
    <property type="nucleotide sequence ID" value="NZ_FMUH01000002.1"/>
</dbReference>
<evidence type="ECO:0000256" key="1">
    <source>
        <dbReference type="ARBA" id="ARBA00023015"/>
    </source>
</evidence>
<keyword evidence="2 5" id="KW-0238">DNA-binding</keyword>
<dbReference type="Pfam" id="PF13280">
    <property type="entry name" value="WYL"/>
    <property type="match status" value="1"/>
</dbReference>
<dbReference type="InterPro" id="IPR018356">
    <property type="entry name" value="Tscrpt_reg_HTH_DeoR_CS"/>
</dbReference>
<dbReference type="InterPro" id="IPR036388">
    <property type="entry name" value="WH-like_DNA-bd_sf"/>
</dbReference>
<gene>
    <name evidence="5" type="ORF">SAMN03159343_1409</name>
</gene>
<dbReference type="PROSITE" id="PS52050">
    <property type="entry name" value="WYL"/>
    <property type="match status" value="1"/>
</dbReference>
<keyword evidence="1" id="KW-0805">Transcription regulation</keyword>
<organism evidence="5 6">
    <name type="scientific">Klenkia marina</name>
    <dbReference type="NCBI Taxonomy" id="1960309"/>
    <lineage>
        <taxon>Bacteria</taxon>
        <taxon>Bacillati</taxon>
        <taxon>Actinomycetota</taxon>
        <taxon>Actinomycetes</taxon>
        <taxon>Geodermatophilales</taxon>
        <taxon>Geodermatophilaceae</taxon>
        <taxon>Klenkia</taxon>
    </lineage>
</organism>
<dbReference type="SUPFAM" id="SSF46785">
    <property type="entry name" value="Winged helix' DNA-binding domain"/>
    <property type="match status" value="1"/>
</dbReference>
<dbReference type="InterPro" id="IPR026881">
    <property type="entry name" value="WYL_dom"/>
</dbReference>
<dbReference type="Gene3D" id="1.10.10.10">
    <property type="entry name" value="Winged helix-like DNA-binding domain superfamily/Winged helix DNA-binding domain"/>
    <property type="match status" value="1"/>
</dbReference>
<dbReference type="InterPro" id="IPR013196">
    <property type="entry name" value="HTH_11"/>
</dbReference>
<sequence>MPTTSARALTLLSLLATGRPRTGAELAARLEVSERTLRRDVDMLRSLGFPVAGTPGPAGRYQLGAGSTLPPLLFDDEQAVAVTLALQTAPVTVTGTGDGAARALTTLRQVMPTRLHPQVDALRVTAVPNAWDFGAPPVDQATLAAVGDAVRRGHLLRTDVVGGADALLVEPHHLVVWAGRWYLVSFDVVGARWSVHRVDQLRPLAPTQRPFTRRPLPADDVAEYVMTRHDRGDTVAAWPCTGRVTMALPAGVVARWVPAGAVVEPLDDGSCTVTLGAWSWAGVVGILATFDADLADVEPAELRAAMTRTADRLAAAAAPGPSGVDQLS</sequence>
<name>A0A1G4XUR0_9ACTN</name>
<dbReference type="InterPro" id="IPR051534">
    <property type="entry name" value="CBASS_pafABC_assoc_protein"/>
</dbReference>
<dbReference type="PANTHER" id="PTHR34580">
    <property type="match status" value="1"/>
</dbReference>
<protein>
    <submittedName>
        <fullName evidence="5">Predicted DNA-binding transcriptional regulator YafY, contains an HTH and WYL domains</fullName>
    </submittedName>
</protein>
<keyword evidence="3" id="KW-0804">Transcription</keyword>
<evidence type="ECO:0000256" key="3">
    <source>
        <dbReference type="ARBA" id="ARBA00023163"/>
    </source>
</evidence>
<evidence type="ECO:0000313" key="6">
    <source>
        <dbReference type="Proteomes" id="UP000198981"/>
    </source>
</evidence>